<dbReference type="InterPro" id="IPR013324">
    <property type="entry name" value="RNA_pol_sigma_r3/r4-like"/>
</dbReference>
<dbReference type="Gene3D" id="1.10.10.10">
    <property type="entry name" value="Winged helix-like DNA-binding domain superfamily/Winged helix DNA-binding domain"/>
    <property type="match status" value="2"/>
</dbReference>
<dbReference type="PROSITE" id="PS00716">
    <property type="entry name" value="SIGMA70_2"/>
    <property type="match status" value="1"/>
</dbReference>
<dbReference type="NCBIfam" id="TIGR02937">
    <property type="entry name" value="sigma70-ECF"/>
    <property type="match status" value="1"/>
</dbReference>
<sequence length="429" mass="48728">MIDNTDEKDIELMFAEARRYDLLTAEQEQQIDAAKWQAVRELYALIANEEELSDYLATFCDQCLVNPPQIQRFPNRDLHFVLRRELAALFSDGSHSAQSREAAQKLGTLKTSSARLKYVEGLELPASLTVGIAVAILRRAGGQFADTVSDAIGHWQRHWQTPVPSFALEQETLAQLKQKLRRYTEARDRLVMHNLRLVYSIASRYKGRGVGYLDLVQEGTLGLIRAAEKFEYEKGFRFSTYCFNWITQAVRRYVGDAGTLIRFPTHVQEQIGRLYKERYAEQARTGQEADTETLAANAGMDPEKARELLQLRNLTVSLDAPKYDDEDDQSMVDTLVGETFGGASDDAEQESLGKFLGHAISRLESNEREVVSARWGLNNAPPLSRAEIADKLGVSREWVRQLERSALKKLKGQIDVQKTFDDYQHSSNW</sequence>
<dbReference type="SUPFAM" id="SSF88659">
    <property type="entry name" value="Sigma3 and sigma4 domains of RNA polymerase sigma factors"/>
    <property type="match status" value="2"/>
</dbReference>
<protein>
    <recommendedName>
        <fullName evidence="5">RNA polymerase sigma factor</fullName>
    </recommendedName>
</protein>
<name>A0ABY6Q6K5_9GAMM</name>
<evidence type="ECO:0000256" key="6">
    <source>
        <dbReference type="SAM" id="Coils"/>
    </source>
</evidence>
<keyword evidence="1 5" id="KW-0805">Transcription regulation</keyword>
<dbReference type="InterPro" id="IPR050239">
    <property type="entry name" value="Sigma-70_RNA_pol_init_factors"/>
</dbReference>
<organism evidence="9 10">
    <name type="scientific">Candidatus Paraluminiphilus aquimaris</name>
    <dbReference type="NCBI Taxonomy" id="2518994"/>
    <lineage>
        <taxon>Bacteria</taxon>
        <taxon>Pseudomonadati</taxon>
        <taxon>Pseudomonadota</taxon>
        <taxon>Gammaproteobacteria</taxon>
        <taxon>Cellvibrionales</taxon>
        <taxon>Halieaceae</taxon>
        <taxon>Candidatus Paraluminiphilus</taxon>
    </lineage>
</organism>
<dbReference type="Pfam" id="PF04542">
    <property type="entry name" value="Sigma70_r2"/>
    <property type="match status" value="1"/>
</dbReference>
<keyword evidence="6" id="KW-0175">Coiled coil</keyword>
<dbReference type="InterPro" id="IPR000943">
    <property type="entry name" value="RNA_pol_sigma70"/>
</dbReference>
<keyword evidence="3 5" id="KW-0238">DNA-binding</keyword>
<dbReference type="InterPro" id="IPR007627">
    <property type="entry name" value="RNA_pol_sigma70_r2"/>
</dbReference>
<dbReference type="PANTHER" id="PTHR30603">
    <property type="entry name" value="RNA POLYMERASE SIGMA FACTOR RPO"/>
    <property type="match status" value="1"/>
</dbReference>
<evidence type="ECO:0000256" key="3">
    <source>
        <dbReference type="ARBA" id="ARBA00023125"/>
    </source>
</evidence>
<dbReference type="PRINTS" id="PR00046">
    <property type="entry name" value="SIGMA70FCT"/>
</dbReference>
<keyword evidence="4 5" id="KW-0804">Transcription</keyword>
<evidence type="ECO:0000256" key="2">
    <source>
        <dbReference type="ARBA" id="ARBA00023082"/>
    </source>
</evidence>
<dbReference type="RefSeq" id="WP_279241369.1">
    <property type="nucleotide sequence ID" value="NZ_CP036501.1"/>
</dbReference>
<dbReference type="InterPro" id="IPR013325">
    <property type="entry name" value="RNA_pol_sigma_r2"/>
</dbReference>
<dbReference type="Pfam" id="PF04539">
    <property type="entry name" value="Sigma70_r3"/>
    <property type="match status" value="1"/>
</dbReference>
<reference evidence="9 10" key="1">
    <citation type="submission" date="2019-02" db="EMBL/GenBank/DDBJ databases">
        <title>Halieaceae_genomes.</title>
        <authorList>
            <person name="Li S.-H."/>
        </authorList>
    </citation>
    <scope>NUCLEOTIDE SEQUENCE [LARGE SCALE GENOMIC DNA]</scope>
    <source>
        <strain evidence="9 10">JH123</strain>
    </source>
</reference>
<dbReference type="PANTHER" id="PTHR30603:SF47">
    <property type="entry name" value="RNA POLYMERASE SIGMA FACTOR SIGD, CHLOROPLASTIC"/>
    <property type="match status" value="1"/>
</dbReference>
<dbReference type="Proteomes" id="UP001317963">
    <property type="component" value="Chromosome"/>
</dbReference>
<evidence type="ECO:0000256" key="1">
    <source>
        <dbReference type="ARBA" id="ARBA00023015"/>
    </source>
</evidence>
<feature type="domain" description="RNA polymerase sigma-70" evidence="7">
    <location>
        <begin position="214"/>
        <end position="227"/>
    </location>
</feature>
<dbReference type="CDD" id="cd06171">
    <property type="entry name" value="Sigma70_r4"/>
    <property type="match status" value="1"/>
</dbReference>
<dbReference type="EMBL" id="CP036501">
    <property type="protein sequence ID" value="UZP74907.1"/>
    <property type="molecule type" value="Genomic_DNA"/>
</dbReference>
<feature type="coiled-coil region" evidence="6">
    <location>
        <begin position="166"/>
        <end position="193"/>
    </location>
</feature>
<evidence type="ECO:0000259" key="8">
    <source>
        <dbReference type="PROSITE" id="PS00716"/>
    </source>
</evidence>
<evidence type="ECO:0000313" key="9">
    <source>
        <dbReference type="EMBL" id="UZP74907.1"/>
    </source>
</evidence>
<evidence type="ECO:0000256" key="4">
    <source>
        <dbReference type="ARBA" id="ARBA00023163"/>
    </source>
</evidence>
<accession>A0ABY6Q6K5</accession>
<comment type="similarity">
    <text evidence="5">Belongs to the sigma-70 factor family.</text>
</comment>
<dbReference type="PROSITE" id="PS00715">
    <property type="entry name" value="SIGMA70_1"/>
    <property type="match status" value="1"/>
</dbReference>
<evidence type="ECO:0000259" key="7">
    <source>
        <dbReference type="PROSITE" id="PS00715"/>
    </source>
</evidence>
<dbReference type="InterPro" id="IPR014284">
    <property type="entry name" value="RNA_pol_sigma-70_dom"/>
</dbReference>
<evidence type="ECO:0000313" key="10">
    <source>
        <dbReference type="Proteomes" id="UP001317963"/>
    </source>
</evidence>
<dbReference type="InterPro" id="IPR007624">
    <property type="entry name" value="RNA_pol_sigma70_r3"/>
</dbReference>
<proteinExistence type="inferred from homology"/>
<feature type="domain" description="RNA polymerase sigma-70" evidence="8">
    <location>
        <begin position="384"/>
        <end position="410"/>
    </location>
</feature>
<keyword evidence="2 5" id="KW-0731">Sigma factor</keyword>
<dbReference type="Pfam" id="PF04545">
    <property type="entry name" value="Sigma70_r4"/>
    <property type="match status" value="1"/>
</dbReference>
<dbReference type="Gene3D" id="1.10.601.10">
    <property type="entry name" value="RNA Polymerase Primary Sigma Factor"/>
    <property type="match status" value="1"/>
</dbReference>
<dbReference type="InterPro" id="IPR036388">
    <property type="entry name" value="WH-like_DNA-bd_sf"/>
</dbReference>
<evidence type="ECO:0000256" key="5">
    <source>
        <dbReference type="RuleBase" id="RU362124"/>
    </source>
</evidence>
<dbReference type="SUPFAM" id="SSF88946">
    <property type="entry name" value="Sigma2 domain of RNA polymerase sigma factors"/>
    <property type="match status" value="1"/>
</dbReference>
<keyword evidence="10" id="KW-1185">Reference proteome</keyword>
<comment type="function">
    <text evidence="5">Sigma factors are initiation factors that promote the attachment of RNA polymerase to specific initiation sites and are then released.</text>
</comment>
<dbReference type="InterPro" id="IPR007630">
    <property type="entry name" value="RNA_pol_sigma70_r4"/>
</dbReference>
<gene>
    <name evidence="9" type="ORF">E0F26_09235</name>
</gene>